<proteinExistence type="predicted"/>
<organism evidence="1 2">
    <name type="scientific">Ancylostoma ceylanicum</name>
    <dbReference type="NCBI Taxonomy" id="53326"/>
    <lineage>
        <taxon>Eukaryota</taxon>
        <taxon>Metazoa</taxon>
        <taxon>Ecdysozoa</taxon>
        <taxon>Nematoda</taxon>
        <taxon>Chromadorea</taxon>
        <taxon>Rhabditida</taxon>
        <taxon>Rhabditina</taxon>
        <taxon>Rhabditomorpha</taxon>
        <taxon>Strongyloidea</taxon>
        <taxon>Ancylostomatidae</taxon>
        <taxon>Ancylostomatinae</taxon>
        <taxon>Ancylostoma</taxon>
    </lineage>
</organism>
<reference evidence="2" key="1">
    <citation type="journal article" date="2015" name="Nat. Genet.">
        <title>The genome and transcriptome of the zoonotic hookworm Ancylostoma ceylanicum identify infection-specific gene families.</title>
        <authorList>
            <person name="Schwarz E.M."/>
            <person name="Hu Y."/>
            <person name="Antoshechkin I."/>
            <person name="Miller M.M."/>
            <person name="Sternberg P.W."/>
            <person name="Aroian R.V."/>
        </authorList>
    </citation>
    <scope>NUCLEOTIDE SEQUENCE</scope>
    <source>
        <strain evidence="2">HY135</strain>
    </source>
</reference>
<name>A0A016SFY0_9BILA</name>
<dbReference type="Proteomes" id="UP000024635">
    <property type="component" value="Unassembled WGS sequence"/>
</dbReference>
<dbReference type="AlphaFoldDB" id="A0A016SFY0"/>
<keyword evidence="2" id="KW-1185">Reference proteome</keyword>
<dbReference type="EMBL" id="JARK01001570">
    <property type="protein sequence ID" value="EYB89204.1"/>
    <property type="molecule type" value="Genomic_DNA"/>
</dbReference>
<evidence type="ECO:0000313" key="1">
    <source>
        <dbReference type="EMBL" id="EYB89204.1"/>
    </source>
</evidence>
<evidence type="ECO:0000313" key="2">
    <source>
        <dbReference type="Proteomes" id="UP000024635"/>
    </source>
</evidence>
<comment type="caution">
    <text evidence="1">The sequence shown here is derived from an EMBL/GenBank/DDBJ whole genome shotgun (WGS) entry which is preliminary data.</text>
</comment>
<sequence>MRPRRSRWSRHRSGESGFFGSCSSHLMLTNKNLTSYQENPIVCCLGEDFCSSGAVALRASRNRGRVSAIDTHCTTVSIAYRTTSTKKFSKLRPFDVRTPPIQNRQQYFVHFEFSGIGYCSFVDISLWIASI</sequence>
<gene>
    <name evidence="1" type="primary">Acey_s0234.g3126</name>
    <name evidence="1" type="ORF">Y032_0234g3126</name>
</gene>
<protein>
    <submittedName>
        <fullName evidence="1">Uncharacterized protein</fullName>
    </submittedName>
</protein>
<accession>A0A016SFY0</accession>